<dbReference type="STRING" id="157072.A0A024U3F6"/>
<dbReference type="SUPFAM" id="SSF50494">
    <property type="entry name" value="Trypsin-like serine proteases"/>
    <property type="match status" value="1"/>
</dbReference>
<proteinExistence type="predicted"/>
<evidence type="ECO:0000256" key="2">
    <source>
        <dbReference type="SAM" id="SignalP"/>
    </source>
</evidence>
<gene>
    <name evidence="3" type="ORF">H310_07328</name>
</gene>
<dbReference type="AlphaFoldDB" id="A0A024U3F6"/>
<evidence type="ECO:0000256" key="1">
    <source>
        <dbReference type="ARBA" id="ARBA00023026"/>
    </source>
</evidence>
<sequence length="428" mass="46589">MRLARTFVAITAALMSLGRAEDIQSDVSEEMKSTGSAGLAESYNRTIHMGKSARFKLAYPNARFIYVRFSKLDLPPGDTLTLSTNETTVVYKGYARRRRRRAKDSTGEDFFYSDRLMGDSVNISYTPHGKNKKSVKQTPPSFGVTIGSYIRGVARIRSTDGKSLVNPACVSATPAWQPAVCFKESDPLVYESSRSLARMVTLGSASVAQYATGFLAGCHGYFFTNEHNVRTKTQVDATDFGFLAASTECDDKCNKRALGCPHKLLLRGSATLVAVDTKLDYALLRFDKHARKQLKRLNVPHLSLRSTLVGDNRSSLAGESIYVPQHPDGTAAKIATRLQNGTDAVIVDANLANKCGTRQLGYMVDTIGGSSGAPVIATKDHKVIGLHHCGDCNAGSEGTALRSAIFMHDILTDLKRKKVALPRCFTDS</sequence>
<evidence type="ECO:0000313" key="3">
    <source>
        <dbReference type="EMBL" id="ETW00794.1"/>
    </source>
</evidence>
<protein>
    <recommendedName>
        <fullName evidence="4">Serine protease</fullName>
    </recommendedName>
</protein>
<keyword evidence="1" id="KW-0843">Virulence</keyword>
<dbReference type="OrthoDB" id="66720at2759"/>
<keyword evidence="2" id="KW-0732">Signal</keyword>
<evidence type="ECO:0008006" key="4">
    <source>
        <dbReference type="Google" id="ProtNLM"/>
    </source>
</evidence>
<dbReference type="RefSeq" id="XP_008870929.1">
    <property type="nucleotide sequence ID" value="XM_008872707.1"/>
</dbReference>
<organism evidence="3">
    <name type="scientific">Aphanomyces invadans</name>
    <dbReference type="NCBI Taxonomy" id="157072"/>
    <lineage>
        <taxon>Eukaryota</taxon>
        <taxon>Sar</taxon>
        <taxon>Stramenopiles</taxon>
        <taxon>Oomycota</taxon>
        <taxon>Saprolegniomycetes</taxon>
        <taxon>Saprolegniales</taxon>
        <taxon>Verrucalvaceae</taxon>
        <taxon>Aphanomyces</taxon>
    </lineage>
</organism>
<feature type="signal peptide" evidence="2">
    <location>
        <begin position="1"/>
        <end position="20"/>
    </location>
</feature>
<name>A0A024U3F6_9STRA</name>
<dbReference type="EMBL" id="KI913964">
    <property type="protein sequence ID" value="ETW00794.1"/>
    <property type="molecule type" value="Genomic_DNA"/>
</dbReference>
<dbReference type="PANTHER" id="PTHR36234">
    <property type="entry name" value="LYSYL ENDOPEPTIDASE"/>
    <property type="match status" value="1"/>
</dbReference>
<dbReference type="Gene3D" id="2.40.10.10">
    <property type="entry name" value="Trypsin-like serine proteases"/>
    <property type="match status" value="2"/>
</dbReference>
<reference evidence="3" key="1">
    <citation type="submission" date="2013-12" db="EMBL/GenBank/DDBJ databases">
        <title>The Genome Sequence of Aphanomyces invadans NJM9701.</title>
        <authorList>
            <consortium name="The Broad Institute Genomics Platform"/>
            <person name="Russ C."/>
            <person name="Tyler B."/>
            <person name="van West P."/>
            <person name="Dieguez-Uribeondo J."/>
            <person name="Young S.K."/>
            <person name="Zeng Q."/>
            <person name="Gargeya S."/>
            <person name="Fitzgerald M."/>
            <person name="Abouelleil A."/>
            <person name="Alvarado L."/>
            <person name="Chapman S.B."/>
            <person name="Gainer-Dewar J."/>
            <person name="Goldberg J."/>
            <person name="Griggs A."/>
            <person name="Gujja S."/>
            <person name="Hansen M."/>
            <person name="Howarth C."/>
            <person name="Imamovic A."/>
            <person name="Ireland A."/>
            <person name="Larimer J."/>
            <person name="McCowan C."/>
            <person name="Murphy C."/>
            <person name="Pearson M."/>
            <person name="Poon T.W."/>
            <person name="Priest M."/>
            <person name="Roberts A."/>
            <person name="Saif S."/>
            <person name="Shea T."/>
            <person name="Sykes S."/>
            <person name="Wortman J."/>
            <person name="Nusbaum C."/>
            <person name="Birren B."/>
        </authorList>
    </citation>
    <scope>NUCLEOTIDE SEQUENCE [LARGE SCALE GENOMIC DNA]</scope>
    <source>
        <strain evidence="3">NJM9701</strain>
    </source>
</reference>
<dbReference type="InterPro" id="IPR043504">
    <property type="entry name" value="Peptidase_S1_PA_chymotrypsin"/>
</dbReference>
<dbReference type="GeneID" id="20084378"/>
<dbReference type="VEuPathDB" id="FungiDB:H310_07328"/>
<accession>A0A024U3F6</accession>
<dbReference type="PANTHER" id="PTHR36234:SF5">
    <property type="entry name" value="LYSYL ENDOPEPTIDASE"/>
    <property type="match status" value="1"/>
</dbReference>
<feature type="chain" id="PRO_5001537871" description="Serine protease" evidence="2">
    <location>
        <begin position="21"/>
        <end position="428"/>
    </location>
</feature>
<dbReference type="Pfam" id="PF13365">
    <property type="entry name" value="Trypsin_2"/>
    <property type="match status" value="1"/>
</dbReference>
<dbReference type="InterPro" id="IPR009003">
    <property type="entry name" value="Peptidase_S1_PA"/>
</dbReference>